<proteinExistence type="predicted"/>
<protein>
    <submittedName>
        <fullName evidence="1">Uncharacterized protein</fullName>
    </submittedName>
</protein>
<organism evidence="1 2">
    <name type="scientific">Symbiodinium microadriaticum</name>
    <name type="common">Dinoflagellate</name>
    <name type="synonym">Zooxanthella microadriatica</name>
    <dbReference type="NCBI Taxonomy" id="2951"/>
    <lineage>
        <taxon>Eukaryota</taxon>
        <taxon>Sar</taxon>
        <taxon>Alveolata</taxon>
        <taxon>Dinophyceae</taxon>
        <taxon>Suessiales</taxon>
        <taxon>Symbiodiniaceae</taxon>
        <taxon>Symbiodinium</taxon>
    </lineage>
</organism>
<accession>A0A1Q9C4W2</accession>
<sequence>MPQSCLRVENVCLVPNHNQTDVGLWHGVIAWPATKFPSRTASFLIAAPTVHDKVRTALQTSPESEGAVCARAGPASAPSCTDPSRWTGLNGRQCKMEGTLWLTCGDLAPASLQIRVAAPSSNPALHVC</sequence>
<dbReference type="Proteomes" id="UP000186817">
    <property type="component" value="Unassembled WGS sequence"/>
</dbReference>
<evidence type="ECO:0000313" key="1">
    <source>
        <dbReference type="EMBL" id="OLP77958.1"/>
    </source>
</evidence>
<dbReference type="EMBL" id="LSRX01001685">
    <property type="protein sequence ID" value="OLP77958.1"/>
    <property type="molecule type" value="Genomic_DNA"/>
</dbReference>
<dbReference type="OrthoDB" id="435342at2759"/>
<dbReference type="AlphaFoldDB" id="A0A1Q9C4W2"/>
<keyword evidence="2" id="KW-1185">Reference proteome</keyword>
<name>A0A1Q9C4W2_SYMMI</name>
<reference evidence="1 2" key="1">
    <citation type="submission" date="2016-02" db="EMBL/GenBank/DDBJ databases">
        <title>Genome analysis of coral dinoflagellate symbionts highlights evolutionary adaptations to a symbiotic lifestyle.</title>
        <authorList>
            <person name="Aranda M."/>
            <person name="Li Y."/>
            <person name="Liew Y.J."/>
            <person name="Baumgarten S."/>
            <person name="Simakov O."/>
            <person name="Wilson M."/>
            <person name="Piel J."/>
            <person name="Ashoor H."/>
            <person name="Bougouffa S."/>
            <person name="Bajic V.B."/>
            <person name="Ryu T."/>
            <person name="Ravasi T."/>
            <person name="Bayer T."/>
            <person name="Micklem G."/>
            <person name="Kim H."/>
            <person name="Bhak J."/>
            <person name="Lajeunesse T.C."/>
            <person name="Voolstra C.R."/>
        </authorList>
    </citation>
    <scope>NUCLEOTIDE SEQUENCE [LARGE SCALE GENOMIC DNA]</scope>
    <source>
        <strain evidence="1 2">CCMP2467</strain>
    </source>
</reference>
<gene>
    <name evidence="1" type="ORF">AK812_SmicGene41926</name>
</gene>
<comment type="caution">
    <text evidence="1">The sequence shown here is derived from an EMBL/GenBank/DDBJ whole genome shotgun (WGS) entry which is preliminary data.</text>
</comment>
<evidence type="ECO:0000313" key="2">
    <source>
        <dbReference type="Proteomes" id="UP000186817"/>
    </source>
</evidence>